<proteinExistence type="predicted"/>
<evidence type="ECO:0000313" key="5">
    <source>
        <dbReference type="Proteomes" id="UP000004846"/>
    </source>
</evidence>
<dbReference type="Gene3D" id="3.40.50.1820">
    <property type="entry name" value="alpha/beta hydrolase"/>
    <property type="match status" value="1"/>
</dbReference>
<dbReference type="PANTHER" id="PTHR40111:SF1">
    <property type="entry name" value="CEPHALOSPORIN-C DEACETYLASE"/>
    <property type="match status" value="1"/>
</dbReference>
<dbReference type="AlphaFoldDB" id="A0A125W850"/>
<feature type="binding site" evidence="2">
    <location>
        <position position="71"/>
    </location>
    <ligand>
        <name>substrate</name>
    </ligand>
</feature>
<protein>
    <submittedName>
        <fullName evidence="4">Acetyl xylan esterase (AXE1)</fullName>
    </submittedName>
</protein>
<evidence type="ECO:0000256" key="1">
    <source>
        <dbReference type="PIRSR" id="PIRSR639069-1"/>
    </source>
</evidence>
<dbReference type="InterPro" id="IPR029058">
    <property type="entry name" value="AB_hydrolase_fold"/>
</dbReference>
<feature type="active site" description="Charge relay system" evidence="1">
    <location>
        <position position="276"/>
    </location>
</feature>
<dbReference type="InterPro" id="IPR039069">
    <property type="entry name" value="CE7"/>
</dbReference>
<dbReference type="SUPFAM" id="SSF53474">
    <property type="entry name" value="alpha/beta-Hydrolases"/>
    <property type="match status" value="1"/>
</dbReference>
<dbReference type="GO" id="GO:0052689">
    <property type="term" value="F:carboxylic ester hydrolase activity"/>
    <property type="evidence" value="ECO:0007669"/>
    <property type="project" value="TreeGrafter"/>
</dbReference>
<dbReference type="RefSeq" id="WP_002382200.1">
    <property type="nucleotide sequence ID" value="NZ_GL454430.1"/>
</dbReference>
<dbReference type="GO" id="GO:0005976">
    <property type="term" value="P:polysaccharide metabolic process"/>
    <property type="evidence" value="ECO:0007669"/>
    <property type="project" value="TreeGrafter"/>
</dbReference>
<dbReference type="EMBL" id="AEBR01000024">
    <property type="protein sequence ID" value="EFM83510.1"/>
    <property type="molecule type" value="Genomic_DNA"/>
</dbReference>
<dbReference type="Pfam" id="PF05448">
    <property type="entry name" value="AXE1"/>
    <property type="match status" value="1"/>
</dbReference>
<accession>A0A125W850</accession>
<dbReference type="Proteomes" id="UP000004846">
    <property type="component" value="Unassembled WGS sequence"/>
</dbReference>
<feature type="active site" description="Nucleophile" evidence="1">
    <location>
        <position position="161"/>
    </location>
</feature>
<dbReference type="InterPro" id="IPR008391">
    <property type="entry name" value="AXE1_dom"/>
</dbReference>
<feature type="domain" description="Acetyl xylan esterase" evidence="3">
    <location>
        <begin position="3"/>
        <end position="288"/>
    </location>
</feature>
<evidence type="ECO:0000256" key="2">
    <source>
        <dbReference type="PIRSR" id="PIRSR639069-2"/>
    </source>
</evidence>
<feature type="active site" description="Charge relay system" evidence="1">
    <location>
        <position position="247"/>
    </location>
</feature>
<dbReference type="HOGENOM" id="CLU_054209_1_0_9"/>
<sequence>MNEYFEFWQKTKEELQKIPLDIHRRVIDYPLENVQVEQVDFLSFLGERIFGYLLLPKTAGKQPIVIDCLGYMNHIQEPWQFAHWTQIGCACFVIDNRGQGGLTKDRVPYQTIWHEAPMGRGFLDKEDWYQRRLFADHLRSVEVVRTFTEINQDQIILRGGSQGGGVVLMVNSLVDFPILATFADVPSHSCLENRVAEGTGSYQIIHQYLQEHPQAHEKIAAVLPYFDSRHFVSQIKNPVFASVGSHDPICPMKDFFPSYHQIKARKAVRVYWKKGHGGGETTQIRREMRQIQQLLQEVKNENSYV</sequence>
<comment type="caution">
    <text evidence="4">The sequence shown here is derived from an EMBL/GenBank/DDBJ whole genome shotgun (WGS) entry which is preliminary data.</text>
</comment>
<gene>
    <name evidence="4" type="ORF">HMPREF9498_00784</name>
</gene>
<evidence type="ECO:0000313" key="4">
    <source>
        <dbReference type="EMBL" id="EFM83510.1"/>
    </source>
</evidence>
<evidence type="ECO:0000259" key="3">
    <source>
        <dbReference type="Pfam" id="PF05448"/>
    </source>
</evidence>
<organism evidence="4 5">
    <name type="scientific">Enterococcus faecalis TX4248</name>
    <dbReference type="NCBI Taxonomy" id="749495"/>
    <lineage>
        <taxon>Bacteria</taxon>
        <taxon>Bacillati</taxon>
        <taxon>Bacillota</taxon>
        <taxon>Bacilli</taxon>
        <taxon>Lactobacillales</taxon>
        <taxon>Enterococcaceae</taxon>
        <taxon>Enterococcus</taxon>
    </lineage>
</organism>
<name>A0A125W850_ENTFL</name>
<reference evidence="4 5" key="1">
    <citation type="submission" date="2010-07" db="EMBL/GenBank/DDBJ databases">
        <authorList>
            <person name="Sid Ahmed O."/>
        </authorList>
    </citation>
    <scope>NUCLEOTIDE SEQUENCE [LARGE SCALE GENOMIC DNA]</scope>
    <source>
        <strain evidence="4 5">TX4248</strain>
    </source>
</reference>
<dbReference type="PANTHER" id="PTHR40111">
    <property type="entry name" value="CEPHALOSPORIN-C DEACETYLASE"/>
    <property type="match status" value="1"/>
</dbReference>